<accession>A0A1C3KKM1</accession>
<evidence type="ECO:0000256" key="2">
    <source>
        <dbReference type="SAM" id="Phobius"/>
    </source>
</evidence>
<reference evidence="3 4" key="1">
    <citation type="submission" date="2016-06" db="EMBL/GenBank/DDBJ databases">
        <authorList>
            <consortium name="Pathogen Informatics"/>
        </authorList>
    </citation>
    <scope>NUCLEOTIDE SEQUENCE [LARGE SCALE GENOMIC DNA]</scope>
</reference>
<organism evidence="3 4">
    <name type="scientific">Plasmodium ovale</name>
    <name type="common">malaria parasite P. ovale</name>
    <dbReference type="NCBI Taxonomy" id="36330"/>
    <lineage>
        <taxon>Eukaryota</taxon>
        <taxon>Sar</taxon>
        <taxon>Alveolata</taxon>
        <taxon>Apicomplexa</taxon>
        <taxon>Aconoidasida</taxon>
        <taxon>Haemosporida</taxon>
        <taxon>Plasmodiidae</taxon>
        <taxon>Plasmodium</taxon>
        <taxon>Plasmodium (Plasmodium)</taxon>
    </lineage>
</organism>
<feature type="region of interest" description="Disordered" evidence="1">
    <location>
        <begin position="225"/>
        <end position="249"/>
    </location>
</feature>
<proteinExistence type="predicted"/>
<evidence type="ECO:0000313" key="4">
    <source>
        <dbReference type="Proteomes" id="UP000243200"/>
    </source>
</evidence>
<dbReference type="OrthoDB" id="10305000at2759"/>
<keyword evidence="2" id="KW-1133">Transmembrane helix</keyword>
<keyword evidence="2" id="KW-0812">Transmembrane</keyword>
<feature type="transmembrane region" description="Helical" evidence="2">
    <location>
        <begin position="252"/>
        <end position="272"/>
    </location>
</feature>
<feature type="compositionally biased region" description="Low complexity" evidence="1">
    <location>
        <begin position="235"/>
        <end position="249"/>
    </location>
</feature>
<dbReference type="InterPro" id="IPR008780">
    <property type="entry name" value="Plasmodium_Vir"/>
</dbReference>
<keyword evidence="2" id="KW-0472">Membrane</keyword>
<name>A0A1C3KKM1_PLAOA</name>
<dbReference type="Proteomes" id="UP000243200">
    <property type="component" value="Unassembled WGS sequence"/>
</dbReference>
<evidence type="ECO:0000256" key="1">
    <source>
        <dbReference type="SAM" id="MobiDB-lite"/>
    </source>
</evidence>
<dbReference type="VEuPathDB" id="PlasmoDB:PocGH01_00055100"/>
<dbReference type="EMBL" id="FLRJ01000719">
    <property type="protein sequence ID" value="SBT74521.1"/>
    <property type="molecule type" value="Genomic_DNA"/>
</dbReference>
<dbReference type="Pfam" id="PF05795">
    <property type="entry name" value="Plasmodium_Vir"/>
    <property type="match status" value="2"/>
</dbReference>
<protein>
    <submittedName>
        <fullName evidence="3">PIR protein</fullName>
    </submittedName>
</protein>
<sequence length="321" mass="37455">MLETLDYSSIYLPAYSIYKSFTINGDTSSCTSHCSEIRTSYTEYPRIYNICCSIQENLFILKVSLPNDATKSSYCAYLFYWIHENISEILNSDIKSYYSKIISDLVQAWDNIVKYNYILDDNVFKPVKVNGDKDKVSRKKKFFDYCNNYQYVKEEIVATKSCDIYYNYLKDNVDIYNEFKEYCFPQKENCPYILNIMGEHDDPETLLRLEPCTKVKDRTTDLLSSLTSQGEDSDNSISSRTSSPPDSSSSNAIVVVLSLLGTFIILFFFYRFTPFSLWLHKLIKTRGNIEERSVNYLLEDATQYEQANLDRNQYNISYKST</sequence>
<dbReference type="VEuPathDB" id="PlasmoDB:POWCR01_000224800"/>
<gene>
    <name evidence="3" type="primary">PowCR01_000224800</name>
    <name evidence="3" type="ORF">POWCR01_000224800</name>
</gene>
<evidence type="ECO:0000313" key="3">
    <source>
        <dbReference type="EMBL" id="SBT74521.1"/>
    </source>
</evidence>
<dbReference type="AlphaFoldDB" id="A0A1C3KKM1"/>